<dbReference type="Proteomes" id="UP000656548">
    <property type="component" value="Unassembled WGS sequence"/>
</dbReference>
<dbReference type="SUPFAM" id="SSF53474">
    <property type="entry name" value="alpha/beta-Hydrolases"/>
    <property type="match status" value="1"/>
</dbReference>
<feature type="domain" description="Dienelactone hydrolase" evidence="1">
    <location>
        <begin position="3"/>
        <end position="186"/>
    </location>
</feature>
<organism evidence="2 3">
    <name type="scientific">Amycolatopsis roodepoortensis</name>
    <dbReference type="NCBI Taxonomy" id="700274"/>
    <lineage>
        <taxon>Bacteria</taxon>
        <taxon>Bacillati</taxon>
        <taxon>Actinomycetota</taxon>
        <taxon>Actinomycetes</taxon>
        <taxon>Pseudonocardiales</taxon>
        <taxon>Pseudonocardiaceae</taxon>
        <taxon>Amycolatopsis</taxon>
    </lineage>
</organism>
<dbReference type="GO" id="GO:0016787">
    <property type="term" value="F:hydrolase activity"/>
    <property type="evidence" value="ECO:0007669"/>
    <property type="project" value="UniProtKB-KW"/>
</dbReference>
<dbReference type="PANTHER" id="PTHR46623">
    <property type="entry name" value="CARBOXYMETHYLENEBUTENOLIDASE-RELATED"/>
    <property type="match status" value="1"/>
</dbReference>
<dbReference type="RefSeq" id="WP_192741493.1">
    <property type="nucleotide sequence ID" value="NZ_JADBEJ010000001.1"/>
</dbReference>
<dbReference type="EMBL" id="JADBEJ010000001">
    <property type="protein sequence ID" value="MBE1573719.1"/>
    <property type="molecule type" value="Genomic_DNA"/>
</dbReference>
<accession>A0ABR9KZD3</accession>
<proteinExistence type="predicted"/>
<dbReference type="InterPro" id="IPR002925">
    <property type="entry name" value="Dienelactn_hydro"/>
</dbReference>
<dbReference type="InterPro" id="IPR051049">
    <property type="entry name" value="Dienelactone_hydrolase-like"/>
</dbReference>
<evidence type="ECO:0000313" key="3">
    <source>
        <dbReference type="Proteomes" id="UP000656548"/>
    </source>
</evidence>
<gene>
    <name evidence="2" type="ORF">H4W30_000748</name>
</gene>
<reference evidence="2 3" key="1">
    <citation type="submission" date="2020-10" db="EMBL/GenBank/DDBJ databases">
        <title>Sequencing the genomes of 1000 actinobacteria strains.</title>
        <authorList>
            <person name="Klenk H.-P."/>
        </authorList>
    </citation>
    <scope>NUCLEOTIDE SEQUENCE [LARGE SCALE GENOMIC DNA]</scope>
    <source>
        <strain evidence="2 3">DSM 46661</strain>
    </source>
</reference>
<protein>
    <submittedName>
        <fullName evidence="2">Dienelactone hydrolase</fullName>
    </submittedName>
</protein>
<evidence type="ECO:0000259" key="1">
    <source>
        <dbReference type="Pfam" id="PF01738"/>
    </source>
</evidence>
<dbReference type="InterPro" id="IPR029058">
    <property type="entry name" value="AB_hydrolase_fold"/>
</dbReference>
<evidence type="ECO:0000313" key="2">
    <source>
        <dbReference type="EMBL" id="MBE1573719.1"/>
    </source>
</evidence>
<dbReference type="Gene3D" id="3.40.50.1820">
    <property type="entry name" value="alpha/beta hydrolase"/>
    <property type="match status" value="1"/>
</dbReference>
<name>A0ABR9KZD3_9PSEU</name>
<keyword evidence="3" id="KW-1185">Reference proteome</keyword>
<sequence>MTSVVLFHSVLGLRPAELAAADRLRAAGHEVTTPDLYGGETATTLEDGFALKDRIGWSTVAARALDAARKLPEDTVLAGMSMGAVVAAGLLPHRPATAGVLLLHAIADLPAKVRDGLPIQLHAADPDDFAPPAALPGWLAAAACSGADARVFTYPGAGHFYTDSSLPDHDEDAAALTWQRILAFLAAQPSG</sequence>
<comment type="caution">
    <text evidence="2">The sequence shown here is derived from an EMBL/GenBank/DDBJ whole genome shotgun (WGS) entry which is preliminary data.</text>
</comment>
<dbReference type="Pfam" id="PF01738">
    <property type="entry name" value="DLH"/>
    <property type="match status" value="1"/>
</dbReference>
<keyword evidence="2" id="KW-0378">Hydrolase</keyword>
<dbReference type="PANTHER" id="PTHR46623:SF6">
    <property type="entry name" value="ALPHA_BETA-HYDROLASES SUPERFAMILY PROTEIN"/>
    <property type="match status" value="1"/>
</dbReference>